<evidence type="ECO:0000313" key="1">
    <source>
        <dbReference type="EMBL" id="NNF07352.1"/>
    </source>
</evidence>
<proteinExistence type="predicted"/>
<comment type="caution">
    <text evidence="1">The sequence shown here is derived from an EMBL/GenBank/DDBJ whole genome shotgun (WGS) entry which is preliminary data.</text>
</comment>
<sequence>GQYMILSKNKVRIDARVVHTATGEIILTKQVTGDFGGDPEKFLELEKELVIALAQGIEKVAKAMNQSMTLEQLTKGYFNEKSKSIDKREAYVEVQFLTAEALELEDAGKFDKAQEIWQKIRDADPNNEVAQVRLEVLDNFAMN</sequence>
<feature type="non-terminal residue" evidence="1">
    <location>
        <position position="1"/>
    </location>
</feature>
<gene>
    <name evidence="1" type="ORF">HKN21_11375</name>
</gene>
<name>A0A7Y2EAL6_UNCEI</name>
<dbReference type="EMBL" id="JABDJR010000458">
    <property type="protein sequence ID" value="NNF07352.1"/>
    <property type="molecule type" value="Genomic_DNA"/>
</dbReference>
<dbReference type="AlphaFoldDB" id="A0A7Y2EAL6"/>
<accession>A0A7Y2EAL6</accession>
<protein>
    <recommendedName>
        <fullName evidence="3">Tetratricopeptide repeat protein</fullName>
    </recommendedName>
</protein>
<organism evidence="1 2">
    <name type="scientific">Eiseniibacteriota bacterium</name>
    <dbReference type="NCBI Taxonomy" id="2212470"/>
    <lineage>
        <taxon>Bacteria</taxon>
        <taxon>Candidatus Eiseniibacteriota</taxon>
    </lineage>
</organism>
<reference evidence="1 2" key="1">
    <citation type="submission" date="2020-03" db="EMBL/GenBank/DDBJ databases">
        <title>Metabolic flexibility allows generalist bacteria to become dominant in a frequently disturbed ecosystem.</title>
        <authorList>
            <person name="Chen Y.-J."/>
            <person name="Leung P.M."/>
            <person name="Bay S.K."/>
            <person name="Hugenholtz P."/>
            <person name="Kessler A.J."/>
            <person name="Shelley G."/>
            <person name="Waite D.W."/>
            <person name="Cook P.L."/>
            <person name="Greening C."/>
        </authorList>
    </citation>
    <scope>NUCLEOTIDE SEQUENCE [LARGE SCALE GENOMIC DNA]</scope>
    <source>
        <strain evidence="1">SS_bin_28</strain>
    </source>
</reference>
<dbReference type="Proteomes" id="UP000547674">
    <property type="component" value="Unassembled WGS sequence"/>
</dbReference>
<evidence type="ECO:0000313" key="2">
    <source>
        <dbReference type="Proteomes" id="UP000547674"/>
    </source>
</evidence>
<evidence type="ECO:0008006" key="3">
    <source>
        <dbReference type="Google" id="ProtNLM"/>
    </source>
</evidence>